<accession>A0AA97FBS8</accession>
<dbReference type="Proteomes" id="UP001302429">
    <property type="component" value="Plasmid unnamed"/>
</dbReference>
<keyword evidence="1" id="KW-0175">Coiled coil</keyword>
<organism evidence="3 4">
    <name type="scientific">Alterisphingorhabdus coralli</name>
    <dbReference type="NCBI Taxonomy" id="3071408"/>
    <lineage>
        <taxon>Bacteria</taxon>
        <taxon>Pseudomonadati</taxon>
        <taxon>Pseudomonadota</taxon>
        <taxon>Alphaproteobacteria</taxon>
        <taxon>Sphingomonadales</taxon>
        <taxon>Sphingomonadaceae</taxon>
        <taxon>Alterisphingorhabdus (ex Yan et al. 2024)</taxon>
    </lineage>
</organism>
<geneLocation type="plasmid" evidence="3 4">
    <name>unnamed</name>
</geneLocation>
<dbReference type="RefSeq" id="WP_317084713.1">
    <property type="nucleotide sequence ID" value="NZ_CP136595.1"/>
</dbReference>
<evidence type="ECO:0000256" key="2">
    <source>
        <dbReference type="SAM" id="MobiDB-lite"/>
    </source>
</evidence>
<dbReference type="AlphaFoldDB" id="A0AA97FBS8"/>
<feature type="compositionally biased region" description="Basic and acidic residues" evidence="2">
    <location>
        <begin position="150"/>
        <end position="160"/>
    </location>
</feature>
<name>A0AA97FBS8_9SPHN</name>
<protein>
    <submittedName>
        <fullName evidence="3">Uncharacterized protein</fullName>
    </submittedName>
</protein>
<feature type="compositionally biased region" description="Basic and acidic residues" evidence="2">
    <location>
        <begin position="170"/>
        <end position="204"/>
    </location>
</feature>
<keyword evidence="4" id="KW-1185">Reference proteome</keyword>
<sequence>MDDKVLLGVLRELFKGLTEKLEQLEQSNRELEKRVIAENRRTRDYLLTIADLSGQIHAGVKPSSAIPDHILQSPVMSAFLDNYPAEIPAPTEFARIDALRADIAMIADDTLRELRDAYVEGLKSQNQIQVAADRHGLELVQSELAQRGIEAEAQEHEKTAPDNMPEPSSEDQRVTNDPHKDDEARRVRDLASEPDYAADKSHDR</sequence>
<feature type="region of interest" description="Disordered" evidence="2">
    <location>
        <begin position="150"/>
        <end position="204"/>
    </location>
</feature>
<dbReference type="EMBL" id="CP136595">
    <property type="protein sequence ID" value="WOE76752.1"/>
    <property type="molecule type" value="Genomic_DNA"/>
</dbReference>
<keyword evidence="3" id="KW-0614">Plasmid</keyword>
<evidence type="ECO:0000256" key="1">
    <source>
        <dbReference type="SAM" id="Coils"/>
    </source>
</evidence>
<reference evidence="3 4" key="1">
    <citation type="submission" date="2023-10" db="EMBL/GenBank/DDBJ databases">
        <title>Complete genome sequence of a Sphingomonadaceae bacterium.</title>
        <authorList>
            <person name="Yan C."/>
        </authorList>
    </citation>
    <scope>NUCLEOTIDE SEQUENCE [LARGE SCALE GENOMIC DNA]</scope>
    <source>
        <strain evidence="3 4">SCSIO 66989</strain>
        <plasmid evidence="3 4">unnamed</plasmid>
    </source>
</reference>
<gene>
    <name evidence="3" type="ORF">RB602_15310</name>
</gene>
<proteinExistence type="predicted"/>
<feature type="coiled-coil region" evidence="1">
    <location>
        <begin position="7"/>
        <end position="41"/>
    </location>
</feature>
<evidence type="ECO:0000313" key="3">
    <source>
        <dbReference type="EMBL" id="WOE76752.1"/>
    </source>
</evidence>
<evidence type="ECO:0000313" key="4">
    <source>
        <dbReference type="Proteomes" id="UP001302429"/>
    </source>
</evidence>
<dbReference type="KEGG" id="acoa:RB602_15310"/>